<evidence type="ECO:0000256" key="3">
    <source>
        <dbReference type="SAM" id="SignalP"/>
    </source>
</evidence>
<evidence type="ECO:0000256" key="2">
    <source>
        <dbReference type="SAM" id="MobiDB-lite"/>
    </source>
</evidence>
<sequence>MNRRFGLHVVIALALCACFAARGDQPLTPSEQQARELGAQGNAAAADAATEPDTSQYPWYQGTDVPETGYYDDGAAIEQEAQAAAATDPVGQYVQESAVQRPSFAFGDDEPMFQHEDQANASANALTETYADCRVLSVDEPGTYTEASCAAGTLDPAPTCTDTLSCACDPQCDAAVALYGVQSDMPFDYTMPDLTLGQVGGNYWSGGCTVFDRSFVFTLDSATQVKEFVLTETHWDDWQLIEVNGTVVSNLPMGGDRLEVVDGRVWYSETGSAGCSERRTQSATPKLDLRSLLHSGVNTIHLRTVVVDKGESWARFRLTGWCDCADTWTRSCGDDVESRESCQLINTVCIEGANETRIVDGVPVTRDCWVTQERYACDDPMEPEDAACDALRADGCEQMDASCTATDDTGLCTQWRYDFRCPLGEPATTAVTVCGSDLYCPGGACVSDVPAVESAAEDLPYAATMLAAAQTTADDFDADTLSLFKGEGMKCSKDDFGYADCCADDGWGQDIGLAQCSADEQTLGLAKQAGMTHYVGSYSTGLFNTTTKKSYCVYSSLLSRIINEAGHEQLGIDWGSAKEPNCRALTTEEVEALDWSIIDFSEFYATASANADAAMQDMETSEEIEQRLESELQQMIESGSPNGDGGGG</sequence>
<keyword evidence="5" id="KW-1185">Reference proteome</keyword>
<gene>
    <name evidence="4" type="ORF">RM530_14555</name>
</gene>
<reference evidence="4 5" key="1">
    <citation type="submission" date="2023-09" db="EMBL/GenBank/DDBJ databases">
        <authorList>
            <person name="Rey-Velasco X."/>
        </authorList>
    </citation>
    <scope>NUCLEOTIDE SEQUENCE [LARGE SCALE GENOMIC DNA]</scope>
    <source>
        <strain evidence="4 5">W345</strain>
    </source>
</reference>
<accession>A0ABU2WLS6</accession>
<dbReference type="Proteomes" id="UP001254608">
    <property type="component" value="Unassembled WGS sequence"/>
</dbReference>
<evidence type="ECO:0000313" key="5">
    <source>
        <dbReference type="Proteomes" id="UP001254608"/>
    </source>
</evidence>
<feature type="coiled-coil region" evidence="1">
    <location>
        <begin position="611"/>
        <end position="638"/>
    </location>
</feature>
<feature type="chain" id="PRO_5046117950" evidence="3">
    <location>
        <begin position="23"/>
        <end position="648"/>
    </location>
</feature>
<name>A0ABU2WLS6_9GAMM</name>
<feature type="region of interest" description="Disordered" evidence="2">
    <location>
        <begin position="35"/>
        <end position="70"/>
    </location>
</feature>
<keyword evidence="3" id="KW-0732">Signal</keyword>
<dbReference type="Pfam" id="PF06986">
    <property type="entry name" value="F_T4SS_TraN"/>
    <property type="match status" value="1"/>
</dbReference>
<protein>
    <submittedName>
        <fullName evidence="4">Conjugal transfer protein TraN</fullName>
    </submittedName>
</protein>
<dbReference type="InterPro" id="IPR014121">
    <property type="entry name" value="TraN_Ftype"/>
</dbReference>
<organism evidence="4 5">
    <name type="scientific">Banduia mediterranea</name>
    <dbReference type="NCBI Taxonomy" id="3075609"/>
    <lineage>
        <taxon>Bacteria</taxon>
        <taxon>Pseudomonadati</taxon>
        <taxon>Pseudomonadota</taxon>
        <taxon>Gammaproteobacteria</taxon>
        <taxon>Nevskiales</taxon>
        <taxon>Algiphilaceae</taxon>
        <taxon>Banduia</taxon>
    </lineage>
</organism>
<evidence type="ECO:0000313" key="4">
    <source>
        <dbReference type="EMBL" id="MDT0498569.1"/>
    </source>
</evidence>
<comment type="caution">
    <text evidence="4">The sequence shown here is derived from an EMBL/GenBank/DDBJ whole genome shotgun (WGS) entry which is preliminary data.</text>
</comment>
<keyword evidence="1" id="KW-0175">Coiled coil</keyword>
<feature type="signal peptide" evidence="3">
    <location>
        <begin position="1"/>
        <end position="22"/>
    </location>
</feature>
<proteinExistence type="predicted"/>
<dbReference type="EMBL" id="JAVRIC010000023">
    <property type="protein sequence ID" value="MDT0498569.1"/>
    <property type="molecule type" value="Genomic_DNA"/>
</dbReference>
<evidence type="ECO:0000256" key="1">
    <source>
        <dbReference type="SAM" id="Coils"/>
    </source>
</evidence>
<dbReference type="PROSITE" id="PS51257">
    <property type="entry name" value="PROKAR_LIPOPROTEIN"/>
    <property type="match status" value="1"/>
</dbReference>
<dbReference type="RefSeq" id="WP_311365979.1">
    <property type="nucleotide sequence ID" value="NZ_JAVRIC010000023.1"/>
</dbReference>